<evidence type="ECO:0000256" key="1">
    <source>
        <dbReference type="ARBA" id="ARBA00000966"/>
    </source>
</evidence>
<evidence type="ECO:0000256" key="5">
    <source>
        <dbReference type="ARBA" id="ARBA00023001"/>
    </source>
</evidence>
<keyword evidence="6" id="KW-0119">Carbohydrate metabolism</keyword>
<dbReference type="Gene3D" id="1.50.10.10">
    <property type="match status" value="1"/>
</dbReference>
<keyword evidence="10" id="KW-0732">Signal</keyword>
<keyword evidence="4" id="KW-0378">Hydrolase</keyword>
<name>A0AAD5DLI2_9CHLO</name>
<organism evidence="12 13">
    <name type="scientific">Chlorella ohadii</name>
    <dbReference type="NCBI Taxonomy" id="2649997"/>
    <lineage>
        <taxon>Eukaryota</taxon>
        <taxon>Viridiplantae</taxon>
        <taxon>Chlorophyta</taxon>
        <taxon>core chlorophytes</taxon>
        <taxon>Trebouxiophyceae</taxon>
        <taxon>Chlorellales</taxon>
        <taxon>Chlorellaceae</taxon>
        <taxon>Chlorella clade</taxon>
        <taxon>Chlorella</taxon>
    </lineage>
</organism>
<dbReference type="InterPro" id="IPR002350">
    <property type="entry name" value="Kazal_dom"/>
</dbReference>
<feature type="signal peptide" evidence="10">
    <location>
        <begin position="1"/>
        <end position="20"/>
    </location>
</feature>
<dbReference type="GO" id="GO:0030245">
    <property type="term" value="P:cellulose catabolic process"/>
    <property type="evidence" value="ECO:0007669"/>
    <property type="project" value="UniProtKB-KW"/>
</dbReference>
<proteinExistence type="inferred from homology"/>
<dbReference type="SUPFAM" id="SSF48208">
    <property type="entry name" value="Six-hairpin glycosidases"/>
    <property type="match status" value="1"/>
</dbReference>
<evidence type="ECO:0000256" key="3">
    <source>
        <dbReference type="ARBA" id="ARBA00012601"/>
    </source>
</evidence>
<evidence type="ECO:0000256" key="7">
    <source>
        <dbReference type="ARBA" id="ARBA00023295"/>
    </source>
</evidence>
<feature type="domain" description="Kazal-like" evidence="11">
    <location>
        <begin position="61"/>
        <end position="105"/>
    </location>
</feature>
<dbReference type="Proteomes" id="UP001205105">
    <property type="component" value="Unassembled WGS sequence"/>
</dbReference>
<evidence type="ECO:0000256" key="2">
    <source>
        <dbReference type="ARBA" id="ARBA00007072"/>
    </source>
</evidence>
<protein>
    <recommendedName>
        <fullName evidence="3">cellulase</fullName>
        <ecNumber evidence="3">3.2.1.4</ecNumber>
    </recommendedName>
</protein>
<dbReference type="SUPFAM" id="SSF100895">
    <property type="entry name" value="Kazal-type serine protease inhibitors"/>
    <property type="match status" value="1"/>
</dbReference>
<evidence type="ECO:0000259" key="11">
    <source>
        <dbReference type="PROSITE" id="PS51465"/>
    </source>
</evidence>
<evidence type="ECO:0000313" key="12">
    <source>
        <dbReference type="EMBL" id="KAI7838478.1"/>
    </source>
</evidence>
<dbReference type="InterPro" id="IPR012341">
    <property type="entry name" value="6hp_glycosidase-like_sf"/>
</dbReference>
<feature type="region of interest" description="Disordered" evidence="9">
    <location>
        <begin position="35"/>
        <end position="57"/>
    </location>
</feature>
<dbReference type="InterPro" id="IPR036058">
    <property type="entry name" value="Kazal_dom_sf"/>
</dbReference>
<keyword evidence="5" id="KW-0136">Cellulose degradation</keyword>
<comment type="similarity">
    <text evidence="2">Belongs to the glycosyl hydrolase 9 (cellulase E) family.</text>
</comment>
<dbReference type="GO" id="GO:0008810">
    <property type="term" value="F:cellulase activity"/>
    <property type="evidence" value="ECO:0007669"/>
    <property type="project" value="UniProtKB-EC"/>
</dbReference>
<evidence type="ECO:0000256" key="4">
    <source>
        <dbReference type="ARBA" id="ARBA00022801"/>
    </source>
</evidence>
<evidence type="ECO:0000256" key="6">
    <source>
        <dbReference type="ARBA" id="ARBA00023277"/>
    </source>
</evidence>
<keyword evidence="13" id="KW-1185">Reference proteome</keyword>
<dbReference type="Pfam" id="PF07648">
    <property type="entry name" value="Kazal_2"/>
    <property type="match status" value="1"/>
</dbReference>
<evidence type="ECO:0000256" key="9">
    <source>
        <dbReference type="SAM" id="MobiDB-lite"/>
    </source>
</evidence>
<dbReference type="SMART" id="SM00280">
    <property type="entry name" value="KAZAL"/>
    <property type="match status" value="1"/>
</dbReference>
<reference evidence="12" key="1">
    <citation type="submission" date="2020-11" db="EMBL/GenBank/DDBJ databases">
        <title>Chlorella ohadii genome sequencing and assembly.</title>
        <authorList>
            <person name="Murik O."/>
            <person name="Treves H."/>
            <person name="Kedem I."/>
            <person name="Shotland Y."/>
            <person name="Kaplan A."/>
        </authorList>
    </citation>
    <scope>NUCLEOTIDE SEQUENCE</scope>
    <source>
        <strain evidence="12">1</strain>
    </source>
</reference>
<gene>
    <name evidence="12" type="ORF">COHA_007741</name>
</gene>
<evidence type="ECO:0000256" key="10">
    <source>
        <dbReference type="SAM" id="SignalP"/>
    </source>
</evidence>
<keyword evidence="7" id="KW-0326">Glycosidase</keyword>
<dbReference type="EC" id="3.2.1.4" evidence="3"/>
<accession>A0AAD5DLI2</accession>
<dbReference type="InterPro" id="IPR001701">
    <property type="entry name" value="Glyco_hydro_9"/>
</dbReference>
<dbReference type="PANTHER" id="PTHR22298">
    <property type="entry name" value="ENDO-1,4-BETA-GLUCANASE"/>
    <property type="match status" value="1"/>
</dbReference>
<dbReference type="Pfam" id="PF00759">
    <property type="entry name" value="Glyco_hydro_9"/>
    <property type="match status" value="1"/>
</dbReference>
<keyword evidence="8" id="KW-0624">Polysaccharide degradation</keyword>
<sequence length="667" mass="73455">MARWKLAAVVVLLLAVGAAARRRPRPLGGRWLLQTGAQPTNGTAQPTTSTTKPAGGQGYQRHGAEFCNCSDEDKAVCGTDQQTYLNECVMRCAGAIKLRDGVCNKACYPPGEKREGGDWDSRDPVCASGLTFMNKAEAMYDGYPDECIVEGVCKYVDIGQGPVSFEPTTGGKGKKWQDAAANTQLPDKTKPAYDYSEALHKSLLYYDSQISGTISPGYKRLAWRDNSCSSCKGAPFACWCPSLAALQLAHSYAPAFLGAAALCFTDGFNKTRLLDDIKFKVKWGADYLINAHVEDYVFMGSMGNQTEDFDNYAPWELYEKYDKQRLVGYCTKDDPCSEVTGLAAAALATASELLRPDNAAWADKALKHAKQLYAFATEYPGSYMDSKDDGVKVLGYLYSSTGYQDELAYAAAMLYKVTGEEKYKADAAKYFAAVPATPQTQEVGELKPLTAVTMAQLDPDNAAYRTAAEAFFNQYLNGDIRHTDCGLAYPYHWGALTHGNNIATLGMCYAKAPKVDPAYAARLFNYGQHQVDYTLGDCGRSWLVGFGEKYPQYLHQDTAYNSILVWKDDKDPLGVRIPGTMHLGPITQEKTERPQMWQKAMPDFLGNWYPARHIAYGTLFGAPLLNDGMVLSRRDYTYTEPTITYNSAIVGALAGLSEYYDVKPWKG</sequence>
<evidence type="ECO:0000256" key="8">
    <source>
        <dbReference type="ARBA" id="ARBA00023326"/>
    </source>
</evidence>
<feature type="compositionally biased region" description="Polar residues" evidence="9">
    <location>
        <begin position="35"/>
        <end position="52"/>
    </location>
</feature>
<dbReference type="AlphaFoldDB" id="A0AAD5DLI2"/>
<dbReference type="PROSITE" id="PS00282">
    <property type="entry name" value="KAZAL_1"/>
    <property type="match status" value="1"/>
</dbReference>
<dbReference type="CDD" id="cd00104">
    <property type="entry name" value="KAZAL_FS"/>
    <property type="match status" value="1"/>
</dbReference>
<dbReference type="InterPro" id="IPR008928">
    <property type="entry name" value="6-hairpin_glycosidase_sf"/>
</dbReference>
<comment type="catalytic activity">
    <reaction evidence="1">
        <text>Endohydrolysis of (1-&gt;4)-beta-D-glucosidic linkages in cellulose, lichenin and cereal beta-D-glucans.</text>
        <dbReference type="EC" id="3.2.1.4"/>
    </reaction>
</comment>
<feature type="chain" id="PRO_5042100188" description="cellulase" evidence="10">
    <location>
        <begin position="21"/>
        <end position="667"/>
    </location>
</feature>
<dbReference type="Gene3D" id="3.30.60.30">
    <property type="match status" value="1"/>
</dbReference>
<dbReference type="EMBL" id="JADXDR010000125">
    <property type="protein sequence ID" value="KAI7838478.1"/>
    <property type="molecule type" value="Genomic_DNA"/>
</dbReference>
<dbReference type="PROSITE" id="PS51465">
    <property type="entry name" value="KAZAL_2"/>
    <property type="match status" value="1"/>
</dbReference>
<comment type="caution">
    <text evidence="12">The sequence shown here is derived from an EMBL/GenBank/DDBJ whole genome shotgun (WGS) entry which is preliminary data.</text>
</comment>
<evidence type="ECO:0000313" key="13">
    <source>
        <dbReference type="Proteomes" id="UP001205105"/>
    </source>
</evidence>